<accession>A0A1E5T2L4</accession>
<evidence type="ECO:0000259" key="7">
    <source>
        <dbReference type="Pfam" id="PF04542"/>
    </source>
</evidence>
<keyword evidence="2 6" id="KW-0805">Transcription regulation</keyword>
<comment type="similarity">
    <text evidence="1 6">Belongs to the sigma-70 factor family. ECF subfamily.</text>
</comment>
<evidence type="ECO:0000259" key="8">
    <source>
        <dbReference type="Pfam" id="PF08281"/>
    </source>
</evidence>
<dbReference type="CDD" id="cd06171">
    <property type="entry name" value="Sigma70_r4"/>
    <property type="match status" value="1"/>
</dbReference>
<dbReference type="InterPro" id="IPR013324">
    <property type="entry name" value="RNA_pol_sigma_r3/r4-like"/>
</dbReference>
<evidence type="ECO:0000256" key="5">
    <source>
        <dbReference type="ARBA" id="ARBA00023163"/>
    </source>
</evidence>
<keyword evidence="5 6" id="KW-0804">Transcription</keyword>
<proteinExistence type="inferred from homology"/>
<dbReference type="PANTHER" id="PTHR43133:SF62">
    <property type="entry name" value="RNA POLYMERASE SIGMA FACTOR SIGZ"/>
    <property type="match status" value="1"/>
</dbReference>
<dbReference type="Pfam" id="PF04542">
    <property type="entry name" value="Sigma70_r2"/>
    <property type="match status" value="1"/>
</dbReference>
<dbReference type="InterPro" id="IPR007627">
    <property type="entry name" value="RNA_pol_sigma70_r2"/>
</dbReference>
<reference evidence="9 10" key="1">
    <citation type="submission" date="2016-08" db="EMBL/GenBank/DDBJ databases">
        <title>Draft genome of Fabibacter sp. strain SK-8.</title>
        <authorList>
            <person name="Wong S.-K."/>
            <person name="Hamasaki K."/>
            <person name="Yoshizawa S."/>
        </authorList>
    </citation>
    <scope>NUCLEOTIDE SEQUENCE [LARGE SCALE GENOMIC DNA]</scope>
    <source>
        <strain evidence="9 10">SK-8</strain>
    </source>
</reference>
<dbReference type="PROSITE" id="PS01063">
    <property type="entry name" value="SIGMA70_ECF"/>
    <property type="match status" value="1"/>
</dbReference>
<dbReference type="GO" id="GO:0003677">
    <property type="term" value="F:DNA binding"/>
    <property type="evidence" value="ECO:0007669"/>
    <property type="project" value="UniProtKB-KW"/>
</dbReference>
<dbReference type="InterPro" id="IPR039425">
    <property type="entry name" value="RNA_pol_sigma-70-like"/>
</dbReference>
<dbReference type="InterPro" id="IPR013249">
    <property type="entry name" value="RNA_pol_sigma70_r4_t2"/>
</dbReference>
<sequence>MEDKIAYLLADKDKQAVSLVFEHYGSLLLNIINRVVQDDAMSEDVLQTVLLKIWENGINFDASKGTLFTWLARISRNAAIDKTRTKDFRLTQESKQTPEVVNMAEEVLVEDEAEKIYLKQLISSLPADHQQLINMSFFEGYTHKEICEQLKIPLGTVKTRIRLAIKQLRSII</sequence>
<gene>
    <name evidence="9" type="ORF">BFP71_15540</name>
</gene>
<dbReference type="PANTHER" id="PTHR43133">
    <property type="entry name" value="RNA POLYMERASE ECF-TYPE SIGMA FACTO"/>
    <property type="match status" value="1"/>
</dbReference>
<evidence type="ECO:0000256" key="2">
    <source>
        <dbReference type="ARBA" id="ARBA00023015"/>
    </source>
</evidence>
<dbReference type="InterPro" id="IPR036388">
    <property type="entry name" value="WH-like_DNA-bd_sf"/>
</dbReference>
<organism evidence="9 10">
    <name type="scientific">Roseivirga misakiensis</name>
    <dbReference type="NCBI Taxonomy" id="1563681"/>
    <lineage>
        <taxon>Bacteria</taxon>
        <taxon>Pseudomonadati</taxon>
        <taxon>Bacteroidota</taxon>
        <taxon>Cytophagia</taxon>
        <taxon>Cytophagales</taxon>
        <taxon>Roseivirgaceae</taxon>
        <taxon>Roseivirga</taxon>
    </lineage>
</organism>
<dbReference type="AlphaFoldDB" id="A0A1E5T2L4"/>
<evidence type="ECO:0000256" key="1">
    <source>
        <dbReference type="ARBA" id="ARBA00010641"/>
    </source>
</evidence>
<keyword evidence="10" id="KW-1185">Reference proteome</keyword>
<keyword evidence="4 6" id="KW-0238">DNA-binding</keyword>
<dbReference type="InterPro" id="IPR014284">
    <property type="entry name" value="RNA_pol_sigma-70_dom"/>
</dbReference>
<feature type="domain" description="RNA polymerase sigma factor 70 region 4 type 2" evidence="8">
    <location>
        <begin position="117"/>
        <end position="168"/>
    </location>
</feature>
<dbReference type="SUPFAM" id="SSF88659">
    <property type="entry name" value="Sigma3 and sigma4 domains of RNA polymerase sigma factors"/>
    <property type="match status" value="1"/>
</dbReference>
<dbReference type="SUPFAM" id="SSF88946">
    <property type="entry name" value="Sigma2 domain of RNA polymerase sigma factors"/>
    <property type="match status" value="1"/>
</dbReference>
<dbReference type="STRING" id="1563681.BFP71_15540"/>
<dbReference type="Gene3D" id="1.10.1740.10">
    <property type="match status" value="1"/>
</dbReference>
<dbReference type="GO" id="GO:0006352">
    <property type="term" value="P:DNA-templated transcription initiation"/>
    <property type="evidence" value="ECO:0007669"/>
    <property type="project" value="InterPro"/>
</dbReference>
<evidence type="ECO:0000256" key="3">
    <source>
        <dbReference type="ARBA" id="ARBA00023082"/>
    </source>
</evidence>
<feature type="domain" description="RNA polymerase sigma-70 region 2" evidence="7">
    <location>
        <begin position="21"/>
        <end position="87"/>
    </location>
</feature>
<dbReference type="Gene3D" id="1.10.10.10">
    <property type="entry name" value="Winged helix-like DNA-binding domain superfamily/Winged helix DNA-binding domain"/>
    <property type="match status" value="1"/>
</dbReference>
<dbReference type="InterPro" id="IPR000838">
    <property type="entry name" value="RNA_pol_sigma70_ECF_CS"/>
</dbReference>
<name>A0A1E5T2L4_9BACT</name>
<comment type="caution">
    <text evidence="9">The sequence shown here is derived from an EMBL/GenBank/DDBJ whole genome shotgun (WGS) entry which is preliminary data.</text>
</comment>
<protein>
    <recommendedName>
        <fullName evidence="6">RNA polymerase sigma factor</fullName>
    </recommendedName>
</protein>
<evidence type="ECO:0000313" key="10">
    <source>
        <dbReference type="Proteomes" id="UP000095552"/>
    </source>
</evidence>
<evidence type="ECO:0000256" key="6">
    <source>
        <dbReference type="RuleBase" id="RU000716"/>
    </source>
</evidence>
<keyword evidence="3 6" id="KW-0731">Sigma factor</keyword>
<evidence type="ECO:0000313" key="9">
    <source>
        <dbReference type="EMBL" id="OEK05612.1"/>
    </source>
</evidence>
<dbReference type="GO" id="GO:0016987">
    <property type="term" value="F:sigma factor activity"/>
    <property type="evidence" value="ECO:0007669"/>
    <property type="project" value="UniProtKB-KW"/>
</dbReference>
<dbReference type="InterPro" id="IPR013325">
    <property type="entry name" value="RNA_pol_sigma_r2"/>
</dbReference>
<evidence type="ECO:0000256" key="4">
    <source>
        <dbReference type="ARBA" id="ARBA00023125"/>
    </source>
</evidence>
<dbReference type="EMBL" id="MDGQ01000005">
    <property type="protein sequence ID" value="OEK05612.1"/>
    <property type="molecule type" value="Genomic_DNA"/>
</dbReference>
<dbReference type="NCBIfam" id="TIGR02937">
    <property type="entry name" value="sigma70-ECF"/>
    <property type="match status" value="1"/>
</dbReference>
<dbReference type="Pfam" id="PF08281">
    <property type="entry name" value="Sigma70_r4_2"/>
    <property type="match status" value="1"/>
</dbReference>
<dbReference type="Proteomes" id="UP000095552">
    <property type="component" value="Unassembled WGS sequence"/>
</dbReference>